<dbReference type="AlphaFoldDB" id="A0A9D1UGB5"/>
<dbReference type="SMART" id="SM00422">
    <property type="entry name" value="HTH_MERR"/>
    <property type="match status" value="1"/>
</dbReference>
<evidence type="ECO:0000256" key="2">
    <source>
        <dbReference type="ARBA" id="ARBA00023125"/>
    </source>
</evidence>
<dbReference type="InterPro" id="IPR000551">
    <property type="entry name" value="MerR-type_HTH_dom"/>
</dbReference>
<dbReference type="CDD" id="cd00592">
    <property type="entry name" value="HTH_MerR-like"/>
    <property type="match status" value="1"/>
</dbReference>
<dbReference type="InterPro" id="IPR009061">
    <property type="entry name" value="DNA-bd_dom_put_sf"/>
</dbReference>
<evidence type="ECO:0000259" key="4">
    <source>
        <dbReference type="PROSITE" id="PS50937"/>
    </source>
</evidence>
<evidence type="ECO:0000313" key="5">
    <source>
        <dbReference type="EMBL" id="HIW86323.1"/>
    </source>
</evidence>
<proteinExistence type="predicted"/>
<protein>
    <submittedName>
        <fullName evidence="5">MerR family transcriptional regulator</fullName>
    </submittedName>
</protein>
<dbReference type="GO" id="GO:0003677">
    <property type="term" value="F:DNA binding"/>
    <property type="evidence" value="ECO:0007669"/>
    <property type="project" value="UniProtKB-KW"/>
</dbReference>
<reference evidence="5" key="2">
    <citation type="submission" date="2021-04" db="EMBL/GenBank/DDBJ databases">
        <authorList>
            <person name="Gilroy R."/>
        </authorList>
    </citation>
    <scope>NUCLEOTIDE SEQUENCE</scope>
    <source>
        <strain evidence="5">421</strain>
    </source>
</reference>
<comment type="caution">
    <text evidence="5">The sequence shown here is derived from an EMBL/GenBank/DDBJ whole genome shotgun (WGS) entry which is preliminary data.</text>
</comment>
<keyword evidence="2" id="KW-0238">DNA-binding</keyword>
<dbReference type="SUPFAM" id="SSF46955">
    <property type="entry name" value="Putative DNA-binding domain"/>
    <property type="match status" value="1"/>
</dbReference>
<reference evidence="5" key="1">
    <citation type="journal article" date="2021" name="PeerJ">
        <title>Extensive microbial diversity within the chicken gut microbiome revealed by metagenomics and culture.</title>
        <authorList>
            <person name="Gilroy R."/>
            <person name="Ravi A."/>
            <person name="Getino M."/>
            <person name="Pursley I."/>
            <person name="Horton D.L."/>
            <person name="Alikhan N.F."/>
            <person name="Baker D."/>
            <person name="Gharbi K."/>
            <person name="Hall N."/>
            <person name="Watson M."/>
            <person name="Adriaenssens E.M."/>
            <person name="Foster-Nyarko E."/>
            <person name="Jarju S."/>
            <person name="Secka A."/>
            <person name="Antonio M."/>
            <person name="Oren A."/>
            <person name="Chaudhuri R.R."/>
            <person name="La Ragione R."/>
            <person name="Hildebrand F."/>
            <person name="Pallen M.J."/>
        </authorList>
    </citation>
    <scope>NUCLEOTIDE SEQUENCE</scope>
    <source>
        <strain evidence="5">421</strain>
    </source>
</reference>
<keyword evidence="1" id="KW-0805">Transcription regulation</keyword>
<accession>A0A9D1UGB5</accession>
<gene>
    <name evidence="5" type="ORF">IAA48_07505</name>
</gene>
<dbReference type="EMBL" id="DXGE01000032">
    <property type="protein sequence ID" value="HIW86323.1"/>
    <property type="molecule type" value="Genomic_DNA"/>
</dbReference>
<evidence type="ECO:0000256" key="3">
    <source>
        <dbReference type="ARBA" id="ARBA00023163"/>
    </source>
</evidence>
<sequence length="277" mass="32028">MGYSVKWVDEHLGITRDMLRYYEKEKLLPVAETRNPTNKYRDYSEEDIERIWGIKLLIGIGFSAKEIREFGSNPDFSFYEVMTGKVEQLEKRRDEILTYLGFAKTIQMTGRVPNATRVGSMKFDDFIEHSRQNWNAFNDPQGRRFMDAADTILDKPSEEWDASDVKCIMDIYGDIAPEEMVYIQTIGGYYRVIADMKPLGYSCDAVQTVVKSLYEYMLTYIEPEFKEKFTPLYFADRQVSSFIDSGFAAMNERNYGKDGCLFIAQAIATFGGYNLDA</sequence>
<keyword evidence="3" id="KW-0804">Transcription</keyword>
<dbReference type="GO" id="GO:0003700">
    <property type="term" value="F:DNA-binding transcription factor activity"/>
    <property type="evidence" value="ECO:0007669"/>
    <property type="project" value="InterPro"/>
</dbReference>
<evidence type="ECO:0000313" key="6">
    <source>
        <dbReference type="Proteomes" id="UP000824205"/>
    </source>
</evidence>
<feature type="domain" description="HTH merR-type" evidence="4">
    <location>
        <begin position="1"/>
        <end position="73"/>
    </location>
</feature>
<dbReference type="PROSITE" id="PS50937">
    <property type="entry name" value="HTH_MERR_2"/>
    <property type="match status" value="1"/>
</dbReference>
<dbReference type="PANTHER" id="PTHR30204:SF94">
    <property type="entry name" value="HEAVY METAL-DEPENDENT TRANSCRIPTIONAL REGULATOR HI_0293-RELATED"/>
    <property type="match status" value="1"/>
</dbReference>
<evidence type="ECO:0000256" key="1">
    <source>
        <dbReference type="ARBA" id="ARBA00023015"/>
    </source>
</evidence>
<dbReference type="PANTHER" id="PTHR30204">
    <property type="entry name" value="REDOX-CYCLING DRUG-SENSING TRANSCRIPTIONAL ACTIVATOR SOXR"/>
    <property type="match status" value="1"/>
</dbReference>
<dbReference type="Pfam" id="PF13411">
    <property type="entry name" value="MerR_1"/>
    <property type="match status" value="1"/>
</dbReference>
<dbReference type="InterPro" id="IPR047057">
    <property type="entry name" value="MerR_fam"/>
</dbReference>
<organism evidence="5 6">
    <name type="scientific">Candidatus Eubacterium faecipullorum</name>
    <dbReference type="NCBI Taxonomy" id="2838571"/>
    <lineage>
        <taxon>Bacteria</taxon>
        <taxon>Bacillati</taxon>
        <taxon>Bacillota</taxon>
        <taxon>Clostridia</taxon>
        <taxon>Eubacteriales</taxon>
        <taxon>Eubacteriaceae</taxon>
        <taxon>Eubacterium</taxon>
    </lineage>
</organism>
<name>A0A9D1UGB5_9FIRM</name>
<dbReference type="Gene3D" id="1.10.1660.10">
    <property type="match status" value="1"/>
</dbReference>
<dbReference type="Proteomes" id="UP000824205">
    <property type="component" value="Unassembled WGS sequence"/>
</dbReference>